<comment type="caution">
    <text evidence="1">The sequence shown here is derived from an EMBL/GenBank/DDBJ whole genome shotgun (WGS) entry which is preliminary data.</text>
</comment>
<sequence>MGVAHFFIGFIDIQPELDAALSQGEQDARRKRDTIIAAAHEKTAEQVRSEACQSLPYGEIAGELIEDLEDLRFQIFRLTPSRTESPASGPGNAHSVGLDACKLLAL</sequence>
<evidence type="ECO:0000313" key="1">
    <source>
        <dbReference type="EMBL" id="OBU69038.1"/>
    </source>
</evidence>
<dbReference type="AlphaFoldDB" id="A0A1A6Y1G1"/>
<gene>
    <name evidence="1" type="ORF">A9K58_04720</name>
</gene>
<dbReference type="EMBL" id="LYVJ01000003">
    <property type="protein sequence ID" value="OBU69038.1"/>
    <property type="molecule type" value="Genomic_DNA"/>
</dbReference>
<organism evidence="1 2">
    <name type="scientific">Stenotrophomonas maltophilia</name>
    <name type="common">Pseudomonas maltophilia</name>
    <name type="synonym">Xanthomonas maltophilia</name>
    <dbReference type="NCBI Taxonomy" id="40324"/>
    <lineage>
        <taxon>Bacteria</taxon>
        <taxon>Pseudomonadati</taxon>
        <taxon>Pseudomonadota</taxon>
        <taxon>Gammaproteobacteria</taxon>
        <taxon>Lysobacterales</taxon>
        <taxon>Lysobacteraceae</taxon>
        <taxon>Stenotrophomonas</taxon>
        <taxon>Stenotrophomonas maltophilia group</taxon>
    </lineage>
</organism>
<evidence type="ECO:0000313" key="2">
    <source>
        <dbReference type="Proteomes" id="UP000092256"/>
    </source>
</evidence>
<accession>A0A1A6Y1G1</accession>
<name>A0A1A6Y1G1_STEMA</name>
<proteinExistence type="predicted"/>
<dbReference type="Proteomes" id="UP000092256">
    <property type="component" value="Unassembled WGS sequence"/>
</dbReference>
<reference evidence="1 2" key="1">
    <citation type="submission" date="2016-05" db="EMBL/GenBank/DDBJ databases">
        <title>Draft Genome Sequences of Stenotrophomonas maltophilia Strains Sm32COP, Sm41DVV, Sm46PAILV, SmF3, SmF22, SmSOFb1 and SmCVFa1, Isolated from Different Manures, in France.</title>
        <authorList>
            <person name="Nazaret S."/>
            <person name="Bodilis J."/>
        </authorList>
    </citation>
    <scope>NUCLEOTIDE SEQUENCE [LARGE SCALE GENOMIC DNA]</scope>
    <source>
        <strain evidence="1 2">Sm46PAILV</strain>
    </source>
</reference>
<protein>
    <submittedName>
        <fullName evidence="1">Uncharacterized protein</fullName>
    </submittedName>
</protein>